<evidence type="ECO:0000313" key="2">
    <source>
        <dbReference type="Proteomes" id="UP001152531"/>
    </source>
</evidence>
<sequence>MIDSSELKLIKEFLDLDDLSSHSSSFSRNKFSPGGTQPLSKRPVSEQLDIRNSNFKDEILFIDPITSRPHSESPGTSFFRSKTVPQSNSSVENARISVTEKSTISSPLNKILKKNIFPESSSSSLSNLSQDSLIEINDSNIFVIKNDFICGVVGKNGQQCLRTLSCKFHSLQDKYKVQRTEHLSDLLLKEAKFSRFFFKQRKFILHYFRTCINEDPNHGARSGKVLLMYDLLEEGYYQQPQENIVLGTNIPLSDIVEPIRKRRRITRSQVSKQILRRTPDSYTESNSSSLSEKPNNSPLTDLGTNPESTDSPSSPTDSTNSKNRSFTSATKTESYETTSKTGSYSTSCKTESKTGSNWTNSTNRKSSTSTTSKSTDSFTSKSSYSEQNKRKNYLRKLSKQTSSRIKETVAYLHYKFQNFNREEFLHQYSQTSKDVEK</sequence>
<accession>A0ACA9XZT2</accession>
<reference evidence="1" key="1">
    <citation type="submission" date="2022-06" db="EMBL/GenBank/DDBJ databases">
        <authorList>
            <person name="Legras J.-L."/>
            <person name="Devillers H."/>
            <person name="Grondin C."/>
        </authorList>
    </citation>
    <scope>NUCLEOTIDE SEQUENCE</scope>
    <source>
        <strain evidence="1">CLIB 1444</strain>
    </source>
</reference>
<gene>
    <name evidence="1" type="ORF">CLIB1444_01S00320</name>
</gene>
<keyword evidence="2" id="KW-1185">Reference proteome</keyword>
<organism evidence="1 2">
    <name type="scientific">[Candida] jaroonii</name>
    <dbReference type="NCBI Taxonomy" id="467808"/>
    <lineage>
        <taxon>Eukaryota</taxon>
        <taxon>Fungi</taxon>
        <taxon>Dikarya</taxon>
        <taxon>Ascomycota</taxon>
        <taxon>Saccharomycotina</taxon>
        <taxon>Pichiomycetes</taxon>
        <taxon>Debaryomycetaceae</taxon>
        <taxon>Yamadazyma</taxon>
    </lineage>
</organism>
<evidence type="ECO:0000313" key="1">
    <source>
        <dbReference type="EMBL" id="CAH6718153.1"/>
    </source>
</evidence>
<comment type="caution">
    <text evidence="1">The sequence shown here is derived from an EMBL/GenBank/DDBJ whole genome shotgun (WGS) entry which is preliminary data.</text>
</comment>
<protein>
    <submittedName>
        <fullName evidence="1">Uncharacterized protein</fullName>
    </submittedName>
</protein>
<name>A0ACA9XZT2_9ASCO</name>
<dbReference type="EMBL" id="CALSDN010000001">
    <property type="protein sequence ID" value="CAH6718153.1"/>
    <property type="molecule type" value="Genomic_DNA"/>
</dbReference>
<proteinExistence type="predicted"/>
<dbReference type="Proteomes" id="UP001152531">
    <property type="component" value="Unassembled WGS sequence"/>
</dbReference>